<comment type="caution">
    <text evidence="1">The sequence shown here is derived from an EMBL/GenBank/DDBJ whole genome shotgun (WGS) entry which is preliminary data.</text>
</comment>
<dbReference type="Proteomes" id="UP001221302">
    <property type="component" value="Unassembled WGS sequence"/>
</dbReference>
<keyword evidence="2" id="KW-1185">Reference proteome</keyword>
<gene>
    <name evidence="1" type="ORF">P0M35_08090</name>
</gene>
<dbReference type="RefSeq" id="WP_321535875.1">
    <property type="nucleotide sequence ID" value="NZ_JARGDL010000010.1"/>
</dbReference>
<evidence type="ECO:0000313" key="1">
    <source>
        <dbReference type="EMBL" id="MDF1612107.1"/>
    </source>
</evidence>
<proteinExistence type="predicted"/>
<sequence>MFFLKRNQILIKLLVLLLSLTLFQFCDKPYNDIVDYQLSNYLVEKISVVNDFSYSQADSLLNVGITLKNYDSVDKVYINLKLNDASMFIYQGIELNKVTTGSNVEFSTKVKMSKKFSSGKYIIEFFVKDKFNSNEKKVAEHLFNYNNNQINYPPVISDLKIPSIVNRGETFSFSLKVDDPNGLNDISQVIFKLFRPDGSVVIPNSSNPNIDYFVMVDNGDTNLGDEKANDGVYSFKNSFGQTSAVGNWTFEFQAKDKSGTASNVIKSIVEVR</sequence>
<name>A0AAE3TE52_9BACT</name>
<dbReference type="EMBL" id="JARGDL010000010">
    <property type="protein sequence ID" value="MDF1612107.1"/>
    <property type="molecule type" value="Genomic_DNA"/>
</dbReference>
<dbReference type="AlphaFoldDB" id="A0AAE3TE52"/>
<accession>A0AAE3TE52</accession>
<evidence type="ECO:0000313" key="2">
    <source>
        <dbReference type="Proteomes" id="UP001221302"/>
    </source>
</evidence>
<reference evidence="1" key="1">
    <citation type="submission" date="2023-03" db="EMBL/GenBank/DDBJ databases">
        <title>Stygiobacter electus gen. nov., sp. nov., facultatively anaerobic thermotolerant bacterium of the class Ignavibacteria from a well of Yessentuki mineral water deposit.</title>
        <authorList>
            <person name="Podosokorskaya O.A."/>
            <person name="Elcheninov A.G."/>
            <person name="Petrova N.F."/>
            <person name="Zavarzina D.G."/>
            <person name="Kublanov I.V."/>
            <person name="Merkel A.Y."/>
        </authorList>
    </citation>
    <scope>NUCLEOTIDE SEQUENCE</scope>
    <source>
        <strain evidence="1">09-Me</strain>
    </source>
</reference>
<protein>
    <submittedName>
        <fullName evidence="1">Uncharacterized protein</fullName>
    </submittedName>
</protein>
<organism evidence="1 2">
    <name type="scientific">Stygiobacter electus</name>
    <dbReference type="NCBI Taxonomy" id="3032292"/>
    <lineage>
        <taxon>Bacteria</taxon>
        <taxon>Pseudomonadati</taxon>
        <taxon>Ignavibacteriota</taxon>
        <taxon>Ignavibacteria</taxon>
        <taxon>Ignavibacteriales</taxon>
        <taxon>Melioribacteraceae</taxon>
        <taxon>Stygiobacter</taxon>
    </lineage>
</organism>